<feature type="domain" description="DUF659" evidence="2">
    <location>
        <begin position="374"/>
        <end position="521"/>
    </location>
</feature>
<dbReference type="AlphaFoldDB" id="A0A9P7FNF6"/>
<dbReference type="OrthoDB" id="4951847at2759"/>
<dbReference type="InterPro" id="IPR007021">
    <property type="entry name" value="DUF659"/>
</dbReference>
<feature type="compositionally biased region" description="Basic and acidic residues" evidence="1">
    <location>
        <begin position="165"/>
        <end position="175"/>
    </location>
</feature>
<reference evidence="3" key="2">
    <citation type="submission" date="2021-10" db="EMBL/GenBank/DDBJ databases">
        <title>Phylogenomics reveals ancestral predisposition of the termite-cultivated fungus Termitomyces towards a domesticated lifestyle.</title>
        <authorList>
            <person name="Auxier B."/>
            <person name="Grum-Grzhimaylo A."/>
            <person name="Cardenas M.E."/>
            <person name="Lodge J.D."/>
            <person name="Laessoe T."/>
            <person name="Pedersen O."/>
            <person name="Smith M.E."/>
            <person name="Kuyper T.W."/>
            <person name="Franco-Molano E.A."/>
            <person name="Baroni T.J."/>
            <person name="Aanen D.K."/>
        </authorList>
    </citation>
    <scope>NUCLEOTIDE SEQUENCE</scope>
    <source>
        <strain evidence="3">D49</strain>
    </source>
</reference>
<dbReference type="InterPro" id="IPR012337">
    <property type="entry name" value="RNaseH-like_sf"/>
</dbReference>
<dbReference type="EMBL" id="JABCKI010006873">
    <property type="protein sequence ID" value="KAG5633889.1"/>
    <property type="molecule type" value="Genomic_DNA"/>
</dbReference>
<protein>
    <recommendedName>
        <fullName evidence="2">DUF659 domain-containing protein</fullName>
    </recommendedName>
</protein>
<organism evidence="3 4">
    <name type="scientific">Sphagnurus paluster</name>
    <dbReference type="NCBI Taxonomy" id="117069"/>
    <lineage>
        <taxon>Eukaryota</taxon>
        <taxon>Fungi</taxon>
        <taxon>Dikarya</taxon>
        <taxon>Basidiomycota</taxon>
        <taxon>Agaricomycotina</taxon>
        <taxon>Agaricomycetes</taxon>
        <taxon>Agaricomycetidae</taxon>
        <taxon>Agaricales</taxon>
        <taxon>Tricholomatineae</taxon>
        <taxon>Lyophyllaceae</taxon>
        <taxon>Sphagnurus</taxon>
    </lineage>
</organism>
<sequence>MAAISENLLKNLETLLDHLPESLPDTPACSEYERLDPLTFTVETEHIERYNGDEPQALCWVLGTIFHADNEWIITERGERICSLIPILKTYFSKYPKNPHILQWITNFINALKIFYAKNDIILPNLDDGPHGLVVVRKVAALALGGNGKLKRKCEASDSEDEDLKDPKNPEKDESVVFGPSSPLALLKNKYAIKSKSGTKKGRPADKIISQLSIKLWDRKLKKQFWACIGVFEGCRTINAGNAQKDRVTQHAVDCRYIEPSLKKLVSDTSAAASLGAALQSRDTTPAITKSSSQTTISSSLSRSSSIASAPSAKKSKFEHDFTKAGQEALQKQLDFDIMKLICVCGLVPRILDQKEWKEFMAHANAKYKPTPSDKFEKSIIPNEAQHIHKKVLDILKGETNLSISFDGNTTRKPQSIYTIHVTTKERDSYFFKGVERSDEHHTAEWVAEQLREASASTVANEIGPFRFALACSDSTGNTKKGRRIFHSEYPTIIDTGDCCHHFQLSIKDIKKLSEFKQMISILKKSNAFFSRSTISSTALRHAREDAGITGGGLVKIGKTRFATHYSSLIAFRRCNDTIKKLVSEGKAKPKDKDIRELYNNRIHMAEIETLLDAYIEIVDPLARSL</sequence>
<evidence type="ECO:0000313" key="3">
    <source>
        <dbReference type="EMBL" id="KAG5633889.1"/>
    </source>
</evidence>
<dbReference type="Proteomes" id="UP000717328">
    <property type="component" value="Unassembled WGS sequence"/>
</dbReference>
<dbReference type="Pfam" id="PF04937">
    <property type="entry name" value="DUF659"/>
    <property type="match status" value="1"/>
</dbReference>
<reference evidence="3" key="1">
    <citation type="submission" date="2021-02" db="EMBL/GenBank/DDBJ databases">
        <authorList>
            <person name="Nieuwenhuis M."/>
            <person name="Van De Peppel L.J.J."/>
        </authorList>
    </citation>
    <scope>NUCLEOTIDE SEQUENCE</scope>
    <source>
        <strain evidence="3">D49</strain>
    </source>
</reference>
<feature type="region of interest" description="Disordered" evidence="1">
    <location>
        <begin position="154"/>
        <end position="179"/>
    </location>
</feature>
<name>A0A9P7FNF6_9AGAR</name>
<accession>A0A9P7FNF6</accession>
<proteinExistence type="predicted"/>
<keyword evidence="4" id="KW-1185">Reference proteome</keyword>
<dbReference type="SUPFAM" id="SSF53098">
    <property type="entry name" value="Ribonuclease H-like"/>
    <property type="match status" value="1"/>
</dbReference>
<evidence type="ECO:0000313" key="4">
    <source>
        <dbReference type="Proteomes" id="UP000717328"/>
    </source>
</evidence>
<evidence type="ECO:0000256" key="1">
    <source>
        <dbReference type="SAM" id="MobiDB-lite"/>
    </source>
</evidence>
<evidence type="ECO:0000259" key="2">
    <source>
        <dbReference type="Pfam" id="PF04937"/>
    </source>
</evidence>
<comment type="caution">
    <text evidence="3">The sequence shown here is derived from an EMBL/GenBank/DDBJ whole genome shotgun (WGS) entry which is preliminary data.</text>
</comment>
<gene>
    <name evidence="3" type="ORF">H0H81_004564</name>
</gene>